<dbReference type="AlphaFoldDB" id="A0A2V3V6Y0"/>
<dbReference type="SUPFAM" id="SSF102712">
    <property type="entry name" value="JAB1/MPN domain"/>
    <property type="match status" value="1"/>
</dbReference>
<keyword evidence="2" id="KW-0479">Metal-binding</keyword>
<evidence type="ECO:0000259" key="6">
    <source>
        <dbReference type="PROSITE" id="PS50249"/>
    </source>
</evidence>
<evidence type="ECO:0000256" key="4">
    <source>
        <dbReference type="ARBA" id="ARBA00022833"/>
    </source>
</evidence>
<dbReference type="InterPro" id="IPR028090">
    <property type="entry name" value="JAB_dom_prok"/>
</dbReference>
<accession>A0A2V3V6Y0</accession>
<dbReference type="GO" id="GO:0008235">
    <property type="term" value="F:metalloexopeptidase activity"/>
    <property type="evidence" value="ECO:0007669"/>
    <property type="project" value="TreeGrafter"/>
</dbReference>
<evidence type="ECO:0000256" key="5">
    <source>
        <dbReference type="ARBA" id="ARBA00023049"/>
    </source>
</evidence>
<dbReference type="GO" id="GO:0008270">
    <property type="term" value="F:zinc ion binding"/>
    <property type="evidence" value="ECO:0007669"/>
    <property type="project" value="TreeGrafter"/>
</dbReference>
<keyword evidence="8" id="KW-1185">Reference proteome</keyword>
<dbReference type="RefSeq" id="WP_110298084.1">
    <property type="nucleotide sequence ID" value="NZ_QJJM01000004.1"/>
</dbReference>
<dbReference type="EMBL" id="QJJM01000004">
    <property type="protein sequence ID" value="PXW77582.1"/>
    <property type="molecule type" value="Genomic_DNA"/>
</dbReference>
<dbReference type="Gene3D" id="3.40.140.10">
    <property type="entry name" value="Cytidine Deaminase, domain 2"/>
    <property type="match status" value="1"/>
</dbReference>
<dbReference type="GO" id="GO:0006508">
    <property type="term" value="P:proteolysis"/>
    <property type="evidence" value="ECO:0007669"/>
    <property type="project" value="UniProtKB-KW"/>
</dbReference>
<evidence type="ECO:0000313" key="8">
    <source>
        <dbReference type="Proteomes" id="UP000248014"/>
    </source>
</evidence>
<dbReference type="CDD" id="cd08070">
    <property type="entry name" value="MPN_like"/>
    <property type="match status" value="1"/>
</dbReference>
<feature type="domain" description="MPN" evidence="6">
    <location>
        <begin position="3"/>
        <end position="126"/>
    </location>
</feature>
<dbReference type="PANTHER" id="PTHR34858">
    <property type="entry name" value="CYSO-CYSTEINE PEPTIDASE"/>
    <property type="match status" value="1"/>
</dbReference>
<dbReference type="PANTHER" id="PTHR34858:SF1">
    <property type="entry name" value="CYSO-CYSTEINE PEPTIDASE"/>
    <property type="match status" value="1"/>
</dbReference>
<organism evidence="7 8">
    <name type="scientific">Blastomonas natatoria</name>
    <dbReference type="NCBI Taxonomy" id="34015"/>
    <lineage>
        <taxon>Bacteria</taxon>
        <taxon>Pseudomonadati</taxon>
        <taxon>Pseudomonadota</taxon>
        <taxon>Alphaproteobacteria</taxon>
        <taxon>Sphingomonadales</taxon>
        <taxon>Sphingomonadaceae</taxon>
        <taxon>Blastomonas</taxon>
    </lineage>
</organism>
<keyword evidence="5" id="KW-0482">Metalloprotease</keyword>
<proteinExistence type="predicted"/>
<sequence length="136" mass="13984">MPVLLSSALHQQLLAEAAAAHPLECCGLLLGTADRIAAALPCANVADDPHVRFEIDPAALIAAERAARAGGPQVLGHYHSHPNGLATPSPRDAADAARDGRIWLIVASGQITAWRAVTSGVLHGAFDPIELALPAA</sequence>
<dbReference type="InterPro" id="IPR000555">
    <property type="entry name" value="JAMM/MPN+_dom"/>
</dbReference>
<reference evidence="7 8" key="1">
    <citation type="submission" date="2018-05" db="EMBL/GenBank/DDBJ databases">
        <title>Genomic Encyclopedia of Type Strains, Phase IV (KMG-IV): sequencing the most valuable type-strain genomes for metagenomic binning, comparative biology and taxonomic classification.</title>
        <authorList>
            <person name="Goeker M."/>
        </authorList>
    </citation>
    <scope>NUCLEOTIDE SEQUENCE [LARGE SCALE GENOMIC DNA]</scope>
    <source>
        <strain evidence="7 8">DSM 3183</strain>
    </source>
</reference>
<evidence type="ECO:0000256" key="1">
    <source>
        <dbReference type="ARBA" id="ARBA00022670"/>
    </source>
</evidence>
<dbReference type="Proteomes" id="UP000248014">
    <property type="component" value="Unassembled WGS sequence"/>
</dbReference>
<dbReference type="InterPro" id="IPR051929">
    <property type="entry name" value="VirAsm_ModProt"/>
</dbReference>
<keyword evidence="4" id="KW-0862">Zinc</keyword>
<dbReference type="OrthoDB" id="9802958at2"/>
<dbReference type="SMART" id="SM00232">
    <property type="entry name" value="JAB_MPN"/>
    <property type="match status" value="1"/>
</dbReference>
<name>A0A2V3V6Y0_9SPHN</name>
<keyword evidence="7" id="KW-0647">Proteasome</keyword>
<protein>
    <submittedName>
        <fullName evidence="7">Proteasome lid subunit RPN8/RPN11</fullName>
    </submittedName>
</protein>
<dbReference type="PROSITE" id="PS50249">
    <property type="entry name" value="MPN"/>
    <property type="match status" value="1"/>
</dbReference>
<keyword evidence="3" id="KW-0378">Hydrolase</keyword>
<keyword evidence="1" id="KW-0645">Protease</keyword>
<comment type="caution">
    <text evidence="7">The sequence shown here is derived from an EMBL/GenBank/DDBJ whole genome shotgun (WGS) entry which is preliminary data.</text>
</comment>
<dbReference type="Pfam" id="PF14464">
    <property type="entry name" value="Prok-JAB"/>
    <property type="match status" value="1"/>
</dbReference>
<evidence type="ECO:0000256" key="3">
    <source>
        <dbReference type="ARBA" id="ARBA00022801"/>
    </source>
</evidence>
<gene>
    <name evidence="7" type="ORF">C7451_10476</name>
</gene>
<dbReference type="GO" id="GO:0000502">
    <property type="term" value="C:proteasome complex"/>
    <property type="evidence" value="ECO:0007669"/>
    <property type="project" value="UniProtKB-KW"/>
</dbReference>
<evidence type="ECO:0000256" key="2">
    <source>
        <dbReference type="ARBA" id="ARBA00022723"/>
    </source>
</evidence>
<dbReference type="InterPro" id="IPR037518">
    <property type="entry name" value="MPN"/>
</dbReference>
<evidence type="ECO:0000313" key="7">
    <source>
        <dbReference type="EMBL" id="PXW77582.1"/>
    </source>
</evidence>